<dbReference type="InterPro" id="IPR052343">
    <property type="entry name" value="Retrotransposon-Effector_Assoc"/>
</dbReference>
<dbReference type="PROSITE" id="PS50878">
    <property type="entry name" value="RT_POL"/>
    <property type="match status" value="1"/>
</dbReference>
<dbReference type="SUPFAM" id="SSF56672">
    <property type="entry name" value="DNA/RNA polymerases"/>
    <property type="match status" value="1"/>
</dbReference>
<dbReference type="EMBL" id="OOIL02004704">
    <property type="protein sequence ID" value="VFQ92890.1"/>
    <property type="molecule type" value="Genomic_DNA"/>
</dbReference>
<evidence type="ECO:0000313" key="3">
    <source>
        <dbReference type="EMBL" id="VFQ92890.1"/>
    </source>
</evidence>
<dbReference type="InterPro" id="IPR043502">
    <property type="entry name" value="DNA/RNA_pol_sf"/>
</dbReference>
<reference evidence="3 4" key="1">
    <citation type="submission" date="2018-04" db="EMBL/GenBank/DDBJ databases">
        <authorList>
            <person name="Vogel A."/>
        </authorList>
    </citation>
    <scope>NUCLEOTIDE SEQUENCE [LARGE SCALE GENOMIC DNA]</scope>
</reference>
<dbReference type="PANTHER" id="PTHR46890">
    <property type="entry name" value="NON-LTR RETROLELEMENT REVERSE TRANSCRIPTASE-LIKE PROTEIN-RELATED"/>
    <property type="match status" value="1"/>
</dbReference>
<evidence type="ECO:0000256" key="1">
    <source>
        <dbReference type="SAM" id="MobiDB-lite"/>
    </source>
</evidence>
<feature type="domain" description="Reverse transcriptase" evidence="2">
    <location>
        <begin position="159"/>
        <end position="423"/>
    </location>
</feature>
<protein>
    <recommendedName>
        <fullName evidence="2">Reverse transcriptase domain-containing protein</fullName>
    </recommendedName>
</protein>
<keyword evidence="4" id="KW-1185">Reference proteome</keyword>
<name>A0A484MVK3_9ASTE</name>
<feature type="region of interest" description="Disordered" evidence="1">
    <location>
        <begin position="403"/>
        <end position="423"/>
    </location>
</feature>
<evidence type="ECO:0000313" key="4">
    <source>
        <dbReference type="Proteomes" id="UP000595140"/>
    </source>
</evidence>
<accession>A0A484MVK3</accession>
<gene>
    <name evidence="3" type="ORF">CCAM_LOCUS34666</name>
</gene>
<sequence>MQLEHQFRTTNKGSLSISAYCQTLKNIADWLDDVDAPVSEQQLVLQRTSEGLFLHKTQFAQEILERANMLNFKPVSTPVDTKAKLGASSGIPLPDPTLYKSIVEMDNAMLTALPSLEEVKNAVWALESNSASGPDGYNGLFFRTTWDIIKQDMLKASQEFFLGFAIPRAFGSTLITLIPKKDCPKSFDDYRPISLSTFMSKFNTKILACRLKTILPKIISKKAAFQKGKCMSDHILLAMEALHNLNRKTFGGNIILKIDMAKAFDTLRWDYLEAVLLEFGFGTKAASLLMANLKGSMLSVLINRQPAGYFPMTRGVKQGDPLSPLLFIIVSEGLSRLLNRSMEESHIHHYNMGSVKFIGHLTYADDIMIFTKGDSVNYSSSRSCWMNTLQILVRSLIQPRASSTSKKPLTVPRGGHGSRRSGF</sequence>
<evidence type="ECO:0000259" key="2">
    <source>
        <dbReference type="PROSITE" id="PS50878"/>
    </source>
</evidence>
<dbReference type="AlphaFoldDB" id="A0A484MVK3"/>
<dbReference type="OrthoDB" id="1938551at2759"/>
<dbReference type="PANTHER" id="PTHR46890:SF48">
    <property type="entry name" value="RNA-DIRECTED DNA POLYMERASE"/>
    <property type="match status" value="1"/>
</dbReference>
<dbReference type="Proteomes" id="UP000595140">
    <property type="component" value="Unassembled WGS sequence"/>
</dbReference>
<proteinExistence type="predicted"/>
<dbReference type="CDD" id="cd01650">
    <property type="entry name" value="RT_nLTR_like"/>
    <property type="match status" value="1"/>
</dbReference>
<organism evidence="3 4">
    <name type="scientific">Cuscuta campestris</name>
    <dbReference type="NCBI Taxonomy" id="132261"/>
    <lineage>
        <taxon>Eukaryota</taxon>
        <taxon>Viridiplantae</taxon>
        <taxon>Streptophyta</taxon>
        <taxon>Embryophyta</taxon>
        <taxon>Tracheophyta</taxon>
        <taxon>Spermatophyta</taxon>
        <taxon>Magnoliopsida</taxon>
        <taxon>eudicotyledons</taxon>
        <taxon>Gunneridae</taxon>
        <taxon>Pentapetalae</taxon>
        <taxon>asterids</taxon>
        <taxon>lamiids</taxon>
        <taxon>Solanales</taxon>
        <taxon>Convolvulaceae</taxon>
        <taxon>Cuscuteae</taxon>
        <taxon>Cuscuta</taxon>
        <taxon>Cuscuta subgen. Grammica</taxon>
        <taxon>Cuscuta sect. Cleistogrammica</taxon>
    </lineage>
</organism>
<dbReference type="Pfam" id="PF00078">
    <property type="entry name" value="RVT_1"/>
    <property type="match status" value="1"/>
</dbReference>
<dbReference type="InterPro" id="IPR000477">
    <property type="entry name" value="RT_dom"/>
</dbReference>